<dbReference type="InterPro" id="IPR011993">
    <property type="entry name" value="PH-like_dom_sf"/>
</dbReference>
<dbReference type="EMBL" id="JBDFQZ010000003">
    <property type="protein sequence ID" value="KAK9743410.1"/>
    <property type="molecule type" value="Genomic_DNA"/>
</dbReference>
<dbReference type="PROSITE" id="PS50003">
    <property type="entry name" value="PH_DOMAIN"/>
    <property type="match status" value="1"/>
</dbReference>
<dbReference type="InterPro" id="IPR052799">
    <property type="entry name" value="Rho_GAP_Regulators"/>
</dbReference>
<feature type="compositionally biased region" description="Basic and acidic residues" evidence="3">
    <location>
        <begin position="902"/>
        <end position="914"/>
    </location>
</feature>
<dbReference type="SUPFAM" id="SSF50729">
    <property type="entry name" value="PH domain-like"/>
    <property type="match status" value="1"/>
</dbReference>
<dbReference type="PROSITE" id="PS50238">
    <property type="entry name" value="RHOGAP"/>
    <property type="match status" value="1"/>
</dbReference>
<feature type="compositionally biased region" description="Low complexity" evidence="3">
    <location>
        <begin position="994"/>
        <end position="1007"/>
    </location>
</feature>
<dbReference type="InterPro" id="IPR008936">
    <property type="entry name" value="Rho_GTPase_activation_prot"/>
</dbReference>
<dbReference type="Pfam" id="PF14389">
    <property type="entry name" value="Lzipper-MIP1"/>
    <property type="match status" value="1"/>
</dbReference>
<dbReference type="CDD" id="cd00821">
    <property type="entry name" value="PH"/>
    <property type="match status" value="1"/>
</dbReference>
<feature type="compositionally biased region" description="Low complexity" evidence="3">
    <location>
        <begin position="796"/>
        <end position="808"/>
    </location>
</feature>
<reference evidence="6 7" key="1">
    <citation type="submission" date="2024-03" db="EMBL/GenBank/DDBJ databases">
        <title>WGS assembly of Saponaria officinalis var. Norfolk2.</title>
        <authorList>
            <person name="Jenkins J."/>
            <person name="Shu S."/>
            <person name="Grimwood J."/>
            <person name="Barry K."/>
            <person name="Goodstein D."/>
            <person name="Schmutz J."/>
            <person name="Leebens-Mack J."/>
            <person name="Osbourn A."/>
        </authorList>
    </citation>
    <scope>NUCLEOTIDE SEQUENCE [LARGE SCALE GENOMIC DNA]</scope>
    <source>
        <strain evidence="7">cv. Norfolk2</strain>
        <strain evidence="6">JIC</strain>
        <tissue evidence="6">Leaf</tissue>
    </source>
</reference>
<dbReference type="GO" id="GO:0007165">
    <property type="term" value="P:signal transduction"/>
    <property type="evidence" value="ECO:0007669"/>
    <property type="project" value="InterPro"/>
</dbReference>
<evidence type="ECO:0000259" key="5">
    <source>
        <dbReference type="PROSITE" id="PS50238"/>
    </source>
</evidence>
<sequence length="1118" mass="122800">MTSKTNDSSSQVLPQGDNAAAVSGPQPGSLEHQGSRNRNRSQIIKSGPLFISSKGIGWTSWKKRWFILTRTSLVFFRSDPSATPQKGGEVNLTLGGIDLNNSASVEVKVDKKLLTVLFPDGRDGRAFTLKAETLEDLQEWKTALENAVQLAPTATNGAGQNGLLKNDQADAANGSADQQKDMPSVKSMVIGRPILLALEDIDGAPSFLEKALRYVEDHGVKVEGILRQAADVDDVHRRVREYEQGKTEFSAEEDAHVIGDCIKYILRELPSPPVPATCCNALLEAFRNDRNNRLNAMRTAILETFPEPNRRLLQRILQMMQTVASNKTVNRMSTAAVAACMSPLLLRPLLAGDCELENTHMDVAGDGSLQLLQAAAAANHAQAIIITLLDEYDNIFGEGSMSGTLFSDESGTGTEEASDDEIYDDDDEDDDDYVDDDDEHEYASDDQEEETDDDYEHSGTETCSESGDHAEGESCDEKHSRSSSLSTSPERANNEIAIQRSPSVSPRSPATQNDNRHGFSEKMEKNNRKSVPEVDDMGKSRRHTAVDTSSTGESFSPRLSSPMSSSKSHGTSEVSQPKWGRTSAKRNLSMESIDFALEDEDDEIQRLEAIKSELQNRITEEANGNAVLQASLERRKKALHERRLALEKDVNRLQEQLQQEKELRIALEAASNATQLPSMSGINEKTKNEIQEIALAEENFNNLKQRFDDLGEELNHQREHNAALMHDRISKIHDSSNQRTLPMSNKDNMQGASNHIERASKEDRNYSMDGSDGDNQSHGGHPKLGVLPNNSPPTEAPATKPSTSTSRKPSSKGEGGSATTSALSKLSNRLNFLKERRNQIAYELQFIDKAKGSLNQPALSPGKGKAPELVHNTDKNHGLGGSFAQNQDDHSHPSSQISTEGNNKDNNKKSDNNKRSSNSKLDAPPSSYSQSQRKGMPNEGDRTEGDNKDSNRKGDNNQSSNLRSDVPSSYNPGKEMPVEGYNKDIDKKSDNKRSSTSKSDAPSSYSSAKGMPPNEGDNKDRNKKADNKDNNKKGSSSKSEGNSNEYNRKAENRDSNKKGSNSKTEASPSQNFEQGRKSEYQSSQNLDRIKSEGQSSRSSDKGRVQDGQHSSTSRTLSR</sequence>
<evidence type="ECO:0000259" key="4">
    <source>
        <dbReference type="PROSITE" id="PS50003"/>
    </source>
</evidence>
<keyword evidence="7" id="KW-1185">Reference proteome</keyword>
<organism evidence="6 7">
    <name type="scientific">Saponaria officinalis</name>
    <name type="common">Common soapwort</name>
    <name type="synonym">Lychnis saponaria</name>
    <dbReference type="NCBI Taxonomy" id="3572"/>
    <lineage>
        <taxon>Eukaryota</taxon>
        <taxon>Viridiplantae</taxon>
        <taxon>Streptophyta</taxon>
        <taxon>Embryophyta</taxon>
        <taxon>Tracheophyta</taxon>
        <taxon>Spermatophyta</taxon>
        <taxon>Magnoliopsida</taxon>
        <taxon>eudicotyledons</taxon>
        <taxon>Gunneridae</taxon>
        <taxon>Pentapetalae</taxon>
        <taxon>Caryophyllales</taxon>
        <taxon>Caryophyllaceae</taxon>
        <taxon>Caryophylleae</taxon>
        <taxon>Saponaria</taxon>
    </lineage>
</organism>
<dbReference type="Pfam" id="PF00169">
    <property type="entry name" value="PH"/>
    <property type="match status" value="1"/>
</dbReference>
<name>A0AAW1M9V0_SAPOF</name>
<feature type="region of interest" description="Disordered" evidence="3">
    <location>
        <begin position="1"/>
        <end position="38"/>
    </location>
</feature>
<dbReference type="InterPro" id="IPR001849">
    <property type="entry name" value="PH_domain"/>
</dbReference>
<feature type="compositionally biased region" description="Low complexity" evidence="3">
    <location>
        <begin position="1033"/>
        <end position="1044"/>
    </location>
</feature>
<dbReference type="Pfam" id="PF00620">
    <property type="entry name" value="RhoGAP"/>
    <property type="match status" value="1"/>
</dbReference>
<evidence type="ECO:0000256" key="1">
    <source>
        <dbReference type="ARBA" id="ARBA00022468"/>
    </source>
</evidence>
<dbReference type="InterPro" id="IPR000198">
    <property type="entry name" value="RhoGAP_dom"/>
</dbReference>
<dbReference type="EMBL" id="JBDFQZ010000003">
    <property type="protein sequence ID" value="KAK9743408.1"/>
    <property type="molecule type" value="Genomic_DNA"/>
</dbReference>
<keyword evidence="2" id="KW-0175">Coiled coil</keyword>
<feature type="region of interest" description="Disordered" evidence="3">
    <location>
        <begin position="403"/>
        <end position="587"/>
    </location>
</feature>
<feature type="compositionally biased region" description="Polar residues" evidence="3">
    <location>
        <begin position="1"/>
        <end position="13"/>
    </location>
</feature>
<feature type="coiled-coil region" evidence="2">
    <location>
        <begin position="597"/>
        <end position="713"/>
    </location>
</feature>
<feature type="compositionally biased region" description="Polar residues" evidence="3">
    <location>
        <begin position="1107"/>
        <end position="1118"/>
    </location>
</feature>
<evidence type="ECO:0000256" key="2">
    <source>
        <dbReference type="SAM" id="Coils"/>
    </source>
</evidence>
<feature type="compositionally biased region" description="Basic and acidic residues" evidence="3">
    <location>
        <begin position="1016"/>
        <end position="1032"/>
    </location>
</feature>
<dbReference type="Gene3D" id="2.30.29.30">
    <property type="entry name" value="Pleckstrin-homology domain (PH domain)/Phosphotyrosine-binding domain (PTB)"/>
    <property type="match status" value="1"/>
</dbReference>
<feature type="compositionally biased region" description="Polar residues" evidence="3">
    <location>
        <begin position="500"/>
        <end position="513"/>
    </location>
</feature>
<feature type="compositionally biased region" description="Polar residues" evidence="3">
    <location>
        <begin position="956"/>
        <end position="971"/>
    </location>
</feature>
<evidence type="ECO:0000313" key="7">
    <source>
        <dbReference type="Proteomes" id="UP001443914"/>
    </source>
</evidence>
<dbReference type="SMART" id="SM00233">
    <property type="entry name" value="PH"/>
    <property type="match status" value="1"/>
</dbReference>
<dbReference type="CDD" id="cd00159">
    <property type="entry name" value="RhoGAP"/>
    <property type="match status" value="1"/>
</dbReference>
<dbReference type="PANTHER" id="PTHR46265">
    <property type="entry name" value="RHO GTPASE-ACTIVATING PROTEIN 7"/>
    <property type="match status" value="1"/>
</dbReference>
<feature type="compositionally biased region" description="Low complexity" evidence="3">
    <location>
        <begin position="554"/>
        <end position="572"/>
    </location>
</feature>
<feature type="compositionally biased region" description="Polar residues" evidence="3">
    <location>
        <begin position="1058"/>
        <end position="1073"/>
    </location>
</feature>
<feature type="region of interest" description="Disordered" evidence="3">
    <location>
        <begin position="155"/>
        <end position="182"/>
    </location>
</feature>
<feature type="compositionally biased region" description="Basic and acidic residues" evidence="3">
    <location>
        <begin position="981"/>
        <end position="993"/>
    </location>
</feature>
<feature type="compositionally biased region" description="Polar residues" evidence="3">
    <location>
        <begin position="1080"/>
        <end position="1097"/>
    </location>
</feature>
<dbReference type="Gene3D" id="1.10.555.10">
    <property type="entry name" value="Rho GTPase activation protein"/>
    <property type="match status" value="1"/>
</dbReference>
<feature type="compositionally biased region" description="Acidic residues" evidence="3">
    <location>
        <begin position="416"/>
        <end position="455"/>
    </location>
</feature>
<feature type="compositionally biased region" description="Polar residues" evidence="3">
    <location>
        <begin position="403"/>
        <end position="413"/>
    </location>
</feature>
<feature type="compositionally biased region" description="Basic and acidic residues" evidence="3">
    <location>
        <begin position="1046"/>
        <end position="1057"/>
    </location>
</feature>
<dbReference type="PANTHER" id="PTHR46265:SF2">
    <property type="entry name" value="RHO GTPASE-ACTIVATING PROTEIN 7"/>
    <property type="match status" value="1"/>
</dbReference>
<dbReference type="SUPFAM" id="SSF48350">
    <property type="entry name" value="GTPase activation domain, GAP"/>
    <property type="match status" value="1"/>
</dbReference>
<keyword evidence="1" id="KW-0343">GTPase activation</keyword>
<evidence type="ECO:0000313" key="6">
    <source>
        <dbReference type="EMBL" id="KAK9743408.1"/>
    </source>
</evidence>
<dbReference type="InterPro" id="IPR025757">
    <property type="entry name" value="MIP1_Leuzipper"/>
</dbReference>
<dbReference type="SMART" id="SM00324">
    <property type="entry name" value="RhoGAP"/>
    <property type="match status" value="1"/>
</dbReference>
<dbReference type="Proteomes" id="UP001443914">
    <property type="component" value="Unassembled WGS sequence"/>
</dbReference>
<gene>
    <name evidence="6" type="ORF">RND81_03G237000</name>
</gene>
<dbReference type="GO" id="GO:0005096">
    <property type="term" value="F:GTPase activator activity"/>
    <property type="evidence" value="ECO:0007669"/>
    <property type="project" value="UniProtKB-KW"/>
</dbReference>
<feature type="compositionally biased region" description="Basic and acidic residues" evidence="3">
    <location>
        <begin position="466"/>
        <end position="480"/>
    </location>
</feature>
<feature type="region of interest" description="Disordered" evidence="3">
    <location>
        <begin position="763"/>
        <end position="822"/>
    </location>
</feature>
<dbReference type="AlphaFoldDB" id="A0AAW1M9V0"/>
<feature type="domain" description="PH" evidence="4">
    <location>
        <begin position="42"/>
        <end position="149"/>
    </location>
</feature>
<accession>A0AAW1M9V0</accession>
<evidence type="ECO:0000256" key="3">
    <source>
        <dbReference type="SAM" id="MobiDB-lite"/>
    </source>
</evidence>
<feature type="compositionally biased region" description="Basic and acidic residues" evidence="3">
    <location>
        <begin position="939"/>
        <end position="955"/>
    </location>
</feature>
<comment type="caution">
    <text evidence="6">The sequence shown here is derived from an EMBL/GenBank/DDBJ whole genome shotgun (WGS) entry which is preliminary data.</text>
</comment>
<protein>
    <recommendedName>
        <fullName evidence="8">Rho GTPase-activating protein REN1</fullName>
    </recommendedName>
</protein>
<feature type="region of interest" description="Disordered" evidence="3">
    <location>
        <begin position="855"/>
        <end position="1118"/>
    </location>
</feature>
<evidence type="ECO:0008006" key="8">
    <source>
        <dbReference type="Google" id="ProtNLM"/>
    </source>
</evidence>
<feature type="domain" description="Rho-GAP" evidence="5">
    <location>
        <begin position="196"/>
        <end position="396"/>
    </location>
</feature>
<proteinExistence type="predicted"/>
<feature type="compositionally biased region" description="Basic and acidic residues" evidence="3">
    <location>
        <begin position="514"/>
        <end position="539"/>
    </location>
</feature>
<dbReference type="EMBL" id="JBDFQZ010000003">
    <property type="protein sequence ID" value="KAK9743409.1"/>
    <property type="molecule type" value="Genomic_DNA"/>
</dbReference>
<feature type="compositionally biased region" description="Basic and acidic residues" evidence="3">
    <location>
        <begin position="865"/>
        <end position="877"/>
    </location>
</feature>